<dbReference type="AlphaFoldDB" id="A0A841TE03"/>
<accession>A0A841TE03</accession>
<keyword evidence="3" id="KW-1185">Reference proteome</keyword>
<evidence type="ECO:0000256" key="1">
    <source>
        <dbReference type="SAM" id="MobiDB-lite"/>
    </source>
</evidence>
<dbReference type="EMBL" id="JACJVN010000033">
    <property type="protein sequence ID" value="MBB6677558.1"/>
    <property type="molecule type" value="Genomic_DNA"/>
</dbReference>
<organism evidence="2 3">
    <name type="scientific">Cohnella lubricantis</name>
    <dbReference type="NCBI Taxonomy" id="2163172"/>
    <lineage>
        <taxon>Bacteria</taxon>
        <taxon>Bacillati</taxon>
        <taxon>Bacillota</taxon>
        <taxon>Bacilli</taxon>
        <taxon>Bacillales</taxon>
        <taxon>Paenibacillaceae</taxon>
        <taxon>Cohnella</taxon>
    </lineage>
</organism>
<dbReference type="SUPFAM" id="SSF56059">
    <property type="entry name" value="Glutathione synthetase ATP-binding domain-like"/>
    <property type="match status" value="1"/>
</dbReference>
<sequence length="422" mass="47900">MAQPELGILTLYLNDNKVLEEKSVYEKMIAAGARMGLSIFVFTPADVDDNGRVNALFYRTKSRAWYRRKVRLPQMIYDRCRIQRSKRFEQLLEFRKKYAHLLFLNRPLRNKWTIYRTLGKVSSFRAHLPATRLYSGPEDVQSMLSRYSLLYLKPINGTGGRGILRIEKLKNGTLLLQGRNHSRRIVQPKRIYREHLSGELRSWDMRGDRYIVQQGLHIRLPNGRVHDYRLLVQKNGLGEWEVTGCAGRVGPPRSITSNLHGGGTAAPMNSLLRQWVGSESKIAQIRQTAERLGIAVAKHLEANIGALCELALDLAIDRSGRVWLLEVNPKPAREVFIRAGERDVYRKALTRPLEYAMWLYRAKRSGRSGLADQRTQGAQGTQGTQGVQRTQGTQGQGAESGRSGMLLPPALLQEHRGTPLPD</sequence>
<feature type="compositionally biased region" description="Low complexity" evidence="1">
    <location>
        <begin position="373"/>
        <end position="397"/>
    </location>
</feature>
<feature type="compositionally biased region" description="Basic and acidic residues" evidence="1">
    <location>
        <begin position="413"/>
        <end position="422"/>
    </location>
</feature>
<gene>
    <name evidence="2" type="ORF">H4Q31_09490</name>
</gene>
<evidence type="ECO:0000313" key="2">
    <source>
        <dbReference type="EMBL" id="MBB6677558.1"/>
    </source>
</evidence>
<reference evidence="2 3" key="1">
    <citation type="submission" date="2020-08" db="EMBL/GenBank/DDBJ databases">
        <title>Cohnella phylogeny.</title>
        <authorList>
            <person name="Dunlap C."/>
        </authorList>
    </citation>
    <scope>NUCLEOTIDE SEQUENCE [LARGE SCALE GENOMIC DNA]</scope>
    <source>
        <strain evidence="2 3">DSM 103658</strain>
    </source>
</reference>
<dbReference type="Pfam" id="PF14398">
    <property type="entry name" value="ATPgrasp_YheCD"/>
    <property type="match status" value="1"/>
</dbReference>
<name>A0A841TE03_9BACL</name>
<feature type="region of interest" description="Disordered" evidence="1">
    <location>
        <begin position="369"/>
        <end position="422"/>
    </location>
</feature>
<comment type="caution">
    <text evidence="2">The sequence shown here is derived from an EMBL/GenBank/DDBJ whole genome shotgun (WGS) entry which is preliminary data.</text>
</comment>
<proteinExistence type="predicted"/>
<protein>
    <submittedName>
        <fullName evidence="2">YheC/YheD family protein</fullName>
    </submittedName>
</protein>
<evidence type="ECO:0000313" key="3">
    <source>
        <dbReference type="Proteomes" id="UP000574133"/>
    </source>
</evidence>
<dbReference type="Gene3D" id="3.30.470.20">
    <property type="entry name" value="ATP-grasp fold, B domain"/>
    <property type="match status" value="1"/>
</dbReference>
<dbReference type="Proteomes" id="UP000574133">
    <property type="component" value="Unassembled WGS sequence"/>
</dbReference>
<dbReference type="RefSeq" id="WP_185178835.1">
    <property type="nucleotide sequence ID" value="NZ_CBCSEP010000005.1"/>
</dbReference>
<dbReference type="InterPro" id="IPR026838">
    <property type="entry name" value="YheC/D"/>
</dbReference>